<feature type="transmembrane region" description="Helical" evidence="8">
    <location>
        <begin position="42"/>
        <end position="65"/>
    </location>
</feature>
<accession>A0A934K2F8</accession>
<name>A0A934K2F8_9BACT</name>
<feature type="compositionally biased region" description="Basic and acidic residues" evidence="7">
    <location>
        <begin position="1"/>
        <end position="13"/>
    </location>
</feature>
<reference evidence="10 11" key="1">
    <citation type="submission" date="2020-10" db="EMBL/GenBank/DDBJ databases">
        <title>Ca. Dormibacterota MAGs.</title>
        <authorList>
            <person name="Montgomery K."/>
        </authorList>
    </citation>
    <scope>NUCLEOTIDE SEQUENCE [LARGE SCALE GENOMIC DNA]</scope>
    <source>
        <strain evidence="10">SC8812_S17_18</strain>
    </source>
</reference>
<feature type="transmembrane region" description="Helical" evidence="8">
    <location>
        <begin position="1038"/>
        <end position="1059"/>
    </location>
</feature>
<evidence type="ECO:0000313" key="10">
    <source>
        <dbReference type="EMBL" id="MBJ7594368.1"/>
    </source>
</evidence>
<dbReference type="InterPro" id="IPR050250">
    <property type="entry name" value="Macrolide_Exporter_MacB"/>
</dbReference>
<evidence type="ECO:0000256" key="3">
    <source>
        <dbReference type="ARBA" id="ARBA00022692"/>
    </source>
</evidence>
<dbReference type="Pfam" id="PF02687">
    <property type="entry name" value="FtsX"/>
    <property type="match status" value="1"/>
</dbReference>
<dbReference type="RefSeq" id="WP_337310502.1">
    <property type="nucleotide sequence ID" value="NZ_JAEKNS010000064.1"/>
</dbReference>
<feature type="domain" description="ABC3 transporter permease C-terminal" evidence="9">
    <location>
        <begin position="945"/>
        <end position="1052"/>
    </location>
</feature>
<dbReference type="AlphaFoldDB" id="A0A934K2F8"/>
<feature type="transmembrane region" description="Helical" evidence="8">
    <location>
        <begin position="326"/>
        <end position="348"/>
    </location>
</feature>
<keyword evidence="5 8" id="KW-0472">Membrane</keyword>
<dbReference type="InterPro" id="IPR003838">
    <property type="entry name" value="ABC3_permease_C"/>
</dbReference>
<dbReference type="PANTHER" id="PTHR30572">
    <property type="entry name" value="MEMBRANE COMPONENT OF TRANSPORTER-RELATED"/>
    <property type="match status" value="1"/>
</dbReference>
<dbReference type="PANTHER" id="PTHR30572:SF4">
    <property type="entry name" value="ABC TRANSPORTER PERMEASE YTRF"/>
    <property type="match status" value="1"/>
</dbReference>
<evidence type="ECO:0000256" key="7">
    <source>
        <dbReference type="SAM" id="MobiDB-lite"/>
    </source>
</evidence>
<feature type="transmembrane region" description="Helical" evidence="8">
    <location>
        <begin position="462"/>
        <end position="482"/>
    </location>
</feature>
<evidence type="ECO:0000313" key="11">
    <source>
        <dbReference type="Proteomes" id="UP000606991"/>
    </source>
</evidence>
<evidence type="ECO:0000256" key="4">
    <source>
        <dbReference type="ARBA" id="ARBA00022989"/>
    </source>
</evidence>
<dbReference type="EMBL" id="JAEKNS010000064">
    <property type="protein sequence ID" value="MBJ7594368.1"/>
    <property type="molecule type" value="Genomic_DNA"/>
</dbReference>
<keyword evidence="4 8" id="KW-1133">Transmembrane helix</keyword>
<evidence type="ECO:0000256" key="5">
    <source>
        <dbReference type="ARBA" id="ARBA00023136"/>
    </source>
</evidence>
<comment type="similarity">
    <text evidence="6">Belongs to the ABC-4 integral membrane protein family.</text>
</comment>
<feature type="transmembrane region" description="Helical" evidence="8">
    <location>
        <begin position="941"/>
        <end position="964"/>
    </location>
</feature>
<evidence type="ECO:0000259" key="9">
    <source>
        <dbReference type="Pfam" id="PF02687"/>
    </source>
</evidence>
<dbReference type="GO" id="GO:0022857">
    <property type="term" value="F:transmembrane transporter activity"/>
    <property type="evidence" value="ECO:0007669"/>
    <property type="project" value="TreeGrafter"/>
</dbReference>
<dbReference type="GO" id="GO:0005886">
    <property type="term" value="C:plasma membrane"/>
    <property type="evidence" value="ECO:0007669"/>
    <property type="project" value="UniProtKB-SubCell"/>
</dbReference>
<dbReference type="Proteomes" id="UP000606991">
    <property type="component" value="Unassembled WGS sequence"/>
</dbReference>
<keyword evidence="2" id="KW-1003">Cell membrane</keyword>
<proteinExistence type="inferred from homology"/>
<feature type="transmembrane region" description="Helical" evidence="8">
    <location>
        <begin position="543"/>
        <end position="563"/>
    </location>
</feature>
<feature type="transmembrane region" description="Helical" evidence="8">
    <location>
        <begin position="993"/>
        <end position="1018"/>
    </location>
</feature>
<evidence type="ECO:0000256" key="6">
    <source>
        <dbReference type="ARBA" id="ARBA00038076"/>
    </source>
</evidence>
<feature type="region of interest" description="Disordered" evidence="7">
    <location>
        <begin position="1"/>
        <end position="22"/>
    </location>
</feature>
<comment type="caution">
    <text evidence="10">The sequence shown here is derived from an EMBL/GenBank/DDBJ whole genome shotgun (WGS) entry which is preliminary data.</text>
</comment>
<keyword evidence="3 8" id="KW-0812">Transmembrane</keyword>
<gene>
    <name evidence="10" type="ORF">JF886_05795</name>
</gene>
<feature type="transmembrane region" description="Helical" evidence="8">
    <location>
        <begin position="494"/>
        <end position="522"/>
    </location>
</feature>
<feature type="transmembrane region" description="Helical" evidence="8">
    <location>
        <begin position="416"/>
        <end position="441"/>
    </location>
</feature>
<sequence length="1075" mass="112498">MSEKREGPGRIARDGAPPPRRRAVHHRFGVGRIALRQLRSRASLAVALGLSLAAAATLVASVVLIQSRATDEGLRSALAAAGQGANVLLERDGISQPAAFDAFQRDAATRVRTQLGDAVTAGAEFGKSLAVTVRTIDGVLQGPPVTWNPSVVSYTGLNGHVHIAAGRWPDDARVGADWQFTASARATDDLGGPLGLHVGSEYCFQYLVRARPVTEIWCGRLTGTWLPNNVSDPYWAGQVPDPDVSVGHDSYFQILAQMPDGIGGAEQQYVPAAANIPVANTDRVVKGVNQLRGYYSVSSNDVFISGLDTTITGFLSRQSAASGPTLVTALGLLVVAVAAMGFAALQFIQGHIGQAALWRARGWSRARVWSLFTLEFAVLAAVATPLAIVASAGITSAVGNSSATHPALSWQSFADAAVPALIAEGGFLMILALLAAARSGPELSQRRRDRSAISGRSWQRRGVDAALFAAGVGILVFVRFGGADPAGNGQGSGVVLALPLLAVGLLAFASLRLVAFVARILTASRGVAARLARWQVERDPAQYSRLCLLITLAVAVGVFASTYTASDRASAIDRADYMVGADMRATFSSAASPPQLAALSASLPSGVRSAQAFRDVGRPGRTGTDATILGIQGTGFWDIAYQRSDFASPSLRALTSRMTSTDPDGSVVPGTPRALSMSVYSSGLDARIEVEITDANGRVLDLPLSTLGRSGWTDVTASLSAAPGPITYPVRVRAVTVLPTGPRATGDVAVQNLRTDSGAVVESFATADGWWQEAFAPDPAEAPLTPTLLHAKDARPSVDIPINLQEIRLLPPPTSRPLPVLLASQTMSALGVSIGQSFPLHLDTVDVQLVPVGSFDEFPTYYPSRGDLLVVPMVSLLDRLGNLGATSPWANELWLSVPGSRVSAVTAAAAAQSTLLQTFLRSDAETLVLNDPLRRGLDEELGLGFLVALAVVVIGFGLQFLAAARNRVTHFAIMRANGIPRSVLRRSLVAEQIAVLISGLIAGTAIGLALAWAVLPIFHLGTLPEDLIPPSVFHLDPLTLVAVVLGTGALALVVGRMVAGSGSRVDVMATVRSLA</sequence>
<organism evidence="10 11">
    <name type="scientific">Candidatus Aeolococcus gillhamiae</name>
    <dbReference type="NCBI Taxonomy" id="3127015"/>
    <lineage>
        <taxon>Bacteria</taxon>
        <taxon>Bacillati</taxon>
        <taxon>Candidatus Dormiibacterota</taxon>
        <taxon>Candidatus Dormibacteria</taxon>
        <taxon>Candidatus Aeolococcales</taxon>
        <taxon>Candidatus Aeolococcaceae</taxon>
        <taxon>Candidatus Aeolococcus</taxon>
    </lineage>
</organism>
<evidence type="ECO:0000256" key="8">
    <source>
        <dbReference type="SAM" id="Phobius"/>
    </source>
</evidence>
<feature type="transmembrane region" description="Helical" evidence="8">
    <location>
        <begin position="369"/>
        <end position="396"/>
    </location>
</feature>
<comment type="subcellular location">
    <subcellularLocation>
        <location evidence="1">Cell membrane</location>
        <topology evidence="1">Multi-pass membrane protein</topology>
    </subcellularLocation>
</comment>
<evidence type="ECO:0000256" key="1">
    <source>
        <dbReference type="ARBA" id="ARBA00004651"/>
    </source>
</evidence>
<protein>
    <recommendedName>
        <fullName evidence="9">ABC3 transporter permease C-terminal domain-containing protein</fullName>
    </recommendedName>
</protein>
<evidence type="ECO:0000256" key="2">
    <source>
        <dbReference type="ARBA" id="ARBA00022475"/>
    </source>
</evidence>